<evidence type="ECO:0000313" key="3">
    <source>
        <dbReference type="EMBL" id="KAK0742839.1"/>
    </source>
</evidence>
<dbReference type="PROSITE" id="PS50181">
    <property type="entry name" value="FBOX"/>
    <property type="match status" value="1"/>
</dbReference>
<dbReference type="InterPro" id="IPR036047">
    <property type="entry name" value="F-box-like_dom_sf"/>
</dbReference>
<name>A0AA40EP10_9PEZI</name>
<dbReference type="CDD" id="cd09917">
    <property type="entry name" value="F-box_SF"/>
    <property type="match status" value="1"/>
</dbReference>
<proteinExistence type="predicted"/>
<evidence type="ECO:0000256" key="1">
    <source>
        <dbReference type="SAM" id="MobiDB-lite"/>
    </source>
</evidence>
<dbReference type="EMBL" id="JAUKUD010000005">
    <property type="protein sequence ID" value="KAK0742839.1"/>
    <property type="molecule type" value="Genomic_DNA"/>
</dbReference>
<dbReference type="Proteomes" id="UP001172155">
    <property type="component" value="Unassembled WGS sequence"/>
</dbReference>
<dbReference type="InterPro" id="IPR001810">
    <property type="entry name" value="F-box_dom"/>
</dbReference>
<evidence type="ECO:0000259" key="2">
    <source>
        <dbReference type="PROSITE" id="PS50181"/>
    </source>
</evidence>
<feature type="domain" description="F-box" evidence="2">
    <location>
        <begin position="119"/>
        <end position="155"/>
    </location>
</feature>
<dbReference type="AlphaFoldDB" id="A0AA40EP10"/>
<organism evidence="3 4">
    <name type="scientific">Schizothecium vesticola</name>
    <dbReference type="NCBI Taxonomy" id="314040"/>
    <lineage>
        <taxon>Eukaryota</taxon>
        <taxon>Fungi</taxon>
        <taxon>Dikarya</taxon>
        <taxon>Ascomycota</taxon>
        <taxon>Pezizomycotina</taxon>
        <taxon>Sordariomycetes</taxon>
        <taxon>Sordariomycetidae</taxon>
        <taxon>Sordariales</taxon>
        <taxon>Schizotheciaceae</taxon>
        <taxon>Schizothecium</taxon>
    </lineage>
</organism>
<keyword evidence="4" id="KW-1185">Reference proteome</keyword>
<evidence type="ECO:0000313" key="4">
    <source>
        <dbReference type="Proteomes" id="UP001172155"/>
    </source>
</evidence>
<gene>
    <name evidence="3" type="ORF">B0T18DRAFT_171183</name>
</gene>
<dbReference type="SUPFAM" id="SSF81383">
    <property type="entry name" value="F-box domain"/>
    <property type="match status" value="1"/>
</dbReference>
<feature type="compositionally biased region" description="Pro residues" evidence="1">
    <location>
        <begin position="69"/>
        <end position="78"/>
    </location>
</feature>
<accession>A0AA40EP10</accession>
<feature type="region of interest" description="Disordered" evidence="1">
    <location>
        <begin position="66"/>
        <end position="119"/>
    </location>
</feature>
<comment type="caution">
    <text evidence="3">The sequence shown here is derived from an EMBL/GenBank/DDBJ whole genome shotgun (WGS) entry which is preliminary data.</text>
</comment>
<sequence length="289" mass="32481">MVEMLYSQPATMLSSTTTFTREDHMSKEHNLLRGQNRAPRRSQTHDNYSIPQPLKAIHNFIQNFRVTEPSPPASPPAPSTETAQTPNKELALRPRPTIGPRRRSYSVTDKEPTPVPSSGLELMDLPAELHFVILDNLDPIDSVCLGLTNKHFYSIHRRLRGTVPLSTRRQGPNELEWAFHLAGAKTRGKAPPSTGLYHAETASSEKEKRALSNLRVRGQGYCRKCGITRCSLHKHIQSWMGDEAEYCSVKQKFGQAAPEGAKAYCYMSKPGDPSRCGRHWVRKSKVVLQ</sequence>
<reference evidence="3" key="1">
    <citation type="submission" date="2023-06" db="EMBL/GenBank/DDBJ databases">
        <title>Genome-scale phylogeny and comparative genomics of the fungal order Sordariales.</title>
        <authorList>
            <consortium name="Lawrence Berkeley National Laboratory"/>
            <person name="Hensen N."/>
            <person name="Bonometti L."/>
            <person name="Westerberg I."/>
            <person name="Brannstrom I.O."/>
            <person name="Guillou S."/>
            <person name="Cros-Aarteil S."/>
            <person name="Calhoun S."/>
            <person name="Haridas S."/>
            <person name="Kuo A."/>
            <person name="Mondo S."/>
            <person name="Pangilinan J."/>
            <person name="Riley R."/>
            <person name="LaButti K."/>
            <person name="Andreopoulos B."/>
            <person name="Lipzen A."/>
            <person name="Chen C."/>
            <person name="Yanf M."/>
            <person name="Daum C."/>
            <person name="Ng V."/>
            <person name="Clum A."/>
            <person name="Steindorff A."/>
            <person name="Ohm R."/>
            <person name="Martin F."/>
            <person name="Silar P."/>
            <person name="Natvig D."/>
            <person name="Lalanne C."/>
            <person name="Gautier V."/>
            <person name="Ament-velasquez S.L."/>
            <person name="Kruys A."/>
            <person name="Hutchinson M.I."/>
            <person name="Powell A.J."/>
            <person name="Barry K."/>
            <person name="Miller A.N."/>
            <person name="Grigoriev I.V."/>
            <person name="Debuchy R."/>
            <person name="Gladieux P."/>
            <person name="Thoren M.H."/>
            <person name="Johannesson H."/>
        </authorList>
    </citation>
    <scope>NUCLEOTIDE SEQUENCE</scope>
    <source>
        <strain evidence="3">SMH3187-1</strain>
    </source>
</reference>
<protein>
    <recommendedName>
        <fullName evidence="2">F-box domain-containing protein</fullName>
    </recommendedName>
</protein>